<keyword evidence="2" id="KW-1185">Reference proteome</keyword>
<dbReference type="RefSeq" id="WP_207689501.1">
    <property type="nucleotide sequence ID" value="NZ_CP061799.1"/>
</dbReference>
<dbReference type="AlphaFoldDB" id="A0A975GJP1"/>
<organism evidence="1 2">
    <name type="scientific">Desulfonema limicola</name>
    <dbReference type="NCBI Taxonomy" id="45656"/>
    <lineage>
        <taxon>Bacteria</taxon>
        <taxon>Pseudomonadati</taxon>
        <taxon>Thermodesulfobacteriota</taxon>
        <taxon>Desulfobacteria</taxon>
        <taxon>Desulfobacterales</taxon>
        <taxon>Desulfococcaceae</taxon>
        <taxon>Desulfonema</taxon>
    </lineage>
</organism>
<dbReference type="EMBL" id="CP061799">
    <property type="protein sequence ID" value="QTA83697.1"/>
    <property type="molecule type" value="Genomic_DNA"/>
</dbReference>
<accession>A0A975GJP1</accession>
<dbReference type="Pfam" id="PF14103">
    <property type="entry name" value="DUF4276"/>
    <property type="match status" value="1"/>
</dbReference>
<dbReference type="InterPro" id="IPR025455">
    <property type="entry name" value="DUF4276"/>
</dbReference>
<protein>
    <submittedName>
        <fullName evidence="1">DUF4276</fullName>
    </submittedName>
</protein>
<dbReference type="Proteomes" id="UP000663720">
    <property type="component" value="Chromosome"/>
</dbReference>
<dbReference type="KEGG" id="dli:dnl_61110"/>
<proteinExistence type="predicted"/>
<name>A0A975GJP1_9BACT</name>
<gene>
    <name evidence="1" type="ORF">dnl_61110</name>
</gene>
<evidence type="ECO:0000313" key="2">
    <source>
        <dbReference type="Proteomes" id="UP000663720"/>
    </source>
</evidence>
<reference evidence="1" key="1">
    <citation type="journal article" date="2021" name="Microb. Physiol.">
        <title>Proteogenomic Insights into the Physiology of Marine, Sulfate-Reducing, Filamentous Desulfonema limicola and Desulfonema magnum.</title>
        <authorList>
            <person name="Schnaars V."/>
            <person name="Wohlbrand L."/>
            <person name="Scheve S."/>
            <person name="Hinrichs C."/>
            <person name="Reinhardt R."/>
            <person name="Rabus R."/>
        </authorList>
    </citation>
    <scope>NUCLEOTIDE SEQUENCE</scope>
    <source>
        <strain evidence="1">5ac10</strain>
    </source>
</reference>
<evidence type="ECO:0000313" key="1">
    <source>
        <dbReference type="EMBL" id="QTA83697.1"/>
    </source>
</evidence>
<sequence>MKRLIFLLEEPSAKEMLKAILPKILPDHVYPEFKIFDGKQDLEKGITRTLKAWRIPNCAFVVIRDQDSGNCQIIKQNLVDLCKQAERYDVLVRIACHELESFYLGDLIAVEKGLNLSGLAKKQNNKKYRDPDRITSPSQELTRLTSGLYQKIAGSRAIAPHIHIENNKSHSFKILLAGICKLAGE</sequence>